<evidence type="ECO:0000256" key="5">
    <source>
        <dbReference type="SAM" id="Phobius"/>
    </source>
</evidence>
<gene>
    <name evidence="7" type="primary">LOC106813874</name>
</gene>
<proteinExistence type="predicted"/>
<evidence type="ECO:0000313" key="6">
    <source>
        <dbReference type="Proteomes" id="UP000695022"/>
    </source>
</evidence>
<dbReference type="PANTHER" id="PTHR11003:SF352">
    <property type="entry name" value="BCDNA.GH04802-RELATED"/>
    <property type="match status" value="1"/>
</dbReference>
<keyword evidence="4 5" id="KW-0472">Membrane</keyword>
<dbReference type="RefSeq" id="XP_014673606.1">
    <property type="nucleotide sequence ID" value="XM_014818120.1"/>
</dbReference>
<feature type="non-terminal residue" evidence="7">
    <location>
        <position position="142"/>
    </location>
</feature>
<evidence type="ECO:0000256" key="1">
    <source>
        <dbReference type="ARBA" id="ARBA00004141"/>
    </source>
</evidence>
<reference evidence="7" key="1">
    <citation type="submission" date="2025-08" db="UniProtKB">
        <authorList>
            <consortium name="RefSeq"/>
        </authorList>
    </citation>
    <scope>IDENTIFICATION</scope>
</reference>
<evidence type="ECO:0000256" key="3">
    <source>
        <dbReference type="ARBA" id="ARBA00022989"/>
    </source>
</evidence>
<organism evidence="6 7">
    <name type="scientific">Priapulus caudatus</name>
    <name type="common">Priapulid worm</name>
    <dbReference type="NCBI Taxonomy" id="37621"/>
    <lineage>
        <taxon>Eukaryota</taxon>
        <taxon>Metazoa</taxon>
        <taxon>Ecdysozoa</taxon>
        <taxon>Scalidophora</taxon>
        <taxon>Priapulida</taxon>
        <taxon>Priapulimorpha</taxon>
        <taxon>Priapulimorphida</taxon>
        <taxon>Priapulidae</taxon>
        <taxon>Priapulus</taxon>
    </lineage>
</organism>
<evidence type="ECO:0000256" key="2">
    <source>
        <dbReference type="ARBA" id="ARBA00022692"/>
    </source>
</evidence>
<feature type="transmembrane region" description="Helical" evidence="5">
    <location>
        <begin position="25"/>
        <end position="45"/>
    </location>
</feature>
<keyword evidence="2 5" id="KW-0812">Transmembrane</keyword>
<sequence>MFKKRQVDAATAERREKLRTCCRQLAAFLFSHIGLCALVVGYSIMGAATFQALEGQNEINKRLEVKHLRDATVADLWNMTMRFNVLWKENWTTEAGIYLQRFQTEVIAKVKQGYDGKDENDAREQWSFSGAFLYSLTVITTI</sequence>
<accession>A0ABM1EN35</accession>
<comment type="subcellular location">
    <subcellularLocation>
        <location evidence="1">Membrane</location>
        <topology evidence="1">Multi-pass membrane protein</topology>
    </subcellularLocation>
</comment>
<protein>
    <submittedName>
        <fullName evidence="7">Two pore potassium channel protein sup-9-like</fullName>
    </submittedName>
</protein>
<name>A0ABM1EN35_PRICU</name>
<dbReference type="InterPro" id="IPR003280">
    <property type="entry name" value="2pore_dom_K_chnl"/>
</dbReference>
<dbReference type="Gene3D" id="1.10.287.70">
    <property type="match status" value="1"/>
</dbReference>
<dbReference type="PANTHER" id="PTHR11003">
    <property type="entry name" value="POTASSIUM CHANNEL, SUBFAMILY K"/>
    <property type="match status" value="1"/>
</dbReference>
<dbReference type="GeneID" id="106813874"/>
<dbReference type="SUPFAM" id="SSF81324">
    <property type="entry name" value="Voltage-gated potassium channels"/>
    <property type="match status" value="1"/>
</dbReference>
<dbReference type="Proteomes" id="UP000695022">
    <property type="component" value="Unplaced"/>
</dbReference>
<evidence type="ECO:0000313" key="7">
    <source>
        <dbReference type="RefSeq" id="XP_014673606.1"/>
    </source>
</evidence>
<evidence type="ECO:0000256" key="4">
    <source>
        <dbReference type="ARBA" id="ARBA00023136"/>
    </source>
</evidence>
<keyword evidence="3 5" id="KW-1133">Transmembrane helix</keyword>
<keyword evidence="6" id="KW-1185">Reference proteome</keyword>